<gene>
    <name evidence="3" type="ORF">QYS47_32205</name>
</gene>
<evidence type="ECO:0000313" key="3">
    <source>
        <dbReference type="EMBL" id="WNB16906.1"/>
    </source>
</evidence>
<evidence type="ECO:0000256" key="1">
    <source>
        <dbReference type="SAM" id="SignalP"/>
    </source>
</evidence>
<dbReference type="PANTHER" id="PTHR46825:SF7">
    <property type="entry name" value="D-ALANYL-D-ALANINE CARBOXYPEPTIDASE"/>
    <property type="match status" value="1"/>
</dbReference>
<dbReference type="EMBL" id="CP129968">
    <property type="protein sequence ID" value="WNB16906.1"/>
    <property type="molecule type" value="Genomic_DNA"/>
</dbReference>
<dbReference type="KEGG" id="marp:QYS47_32205"/>
<dbReference type="Pfam" id="PF00144">
    <property type="entry name" value="Beta-lactamase"/>
    <property type="match status" value="1"/>
</dbReference>
<dbReference type="PANTHER" id="PTHR46825">
    <property type="entry name" value="D-ALANYL-D-ALANINE-CARBOXYPEPTIDASE/ENDOPEPTIDASE AMPH"/>
    <property type="match status" value="1"/>
</dbReference>
<dbReference type="AlphaFoldDB" id="A0AA51X4P9"/>
<proteinExistence type="predicted"/>
<evidence type="ECO:0000259" key="2">
    <source>
        <dbReference type="Pfam" id="PF00144"/>
    </source>
</evidence>
<feature type="signal peptide" evidence="1">
    <location>
        <begin position="1"/>
        <end position="22"/>
    </location>
</feature>
<keyword evidence="1" id="KW-0732">Signal</keyword>
<dbReference type="SUPFAM" id="SSF56601">
    <property type="entry name" value="beta-lactamase/transpeptidase-like"/>
    <property type="match status" value="1"/>
</dbReference>
<dbReference type="InterPro" id="IPR012338">
    <property type="entry name" value="Beta-lactam/transpept-like"/>
</dbReference>
<keyword evidence="3" id="KW-0378">Hydrolase</keyword>
<dbReference type="PROSITE" id="PS51257">
    <property type="entry name" value="PROKAR_LIPOPROTEIN"/>
    <property type="match status" value="1"/>
</dbReference>
<organism evidence="3">
    <name type="scientific">Marivirga arenosa</name>
    <dbReference type="NCBI Taxonomy" id="3059076"/>
    <lineage>
        <taxon>Bacteria</taxon>
        <taxon>Pseudomonadati</taxon>
        <taxon>Bacteroidota</taxon>
        <taxon>Cytophagia</taxon>
        <taxon>Cytophagales</taxon>
        <taxon>Marivirgaceae</taxon>
        <taxon>Marivirga</taxon>
    </lineage>
</organism>
<sequence>MKNNILCLLILLLLASCGNENSQQEVENTNKRDFKEEIDHYLSELEDDDSFMGSLAISKNGKSIYSGSIGYRDLNKELKANTNTIYRIASITKSFTATLVFKAIEANKIKLNQSIDRFFPTLKNADKITIKHLLHHQSGIKSYTKSDYFWNNRTTAQSAEDLLKAIHEMEIEFKAGKNTKYSNSNYFLLARIVEQVFDNTYEKLLQEHIIVPLNLKSTSIGKKIQSSNNESLSYTLENDQWVEFPETNLSIAKGAGSLVSTPADLNVFFRSLLTGKLISSESLKSMKTIEKNHGMGIFRFDLLDQTGFGHGGNIDGFNARSIYFKDLDLAISLVSNASRININEVYSRILELYLGVPEVEISASMLKNYEGTYVYDQDSTDTSVFEIEGDKLILIIAGEYREELTYKGNRRFLFSQMSGPSISFTFSEDGSNLFFEQANVKRNYIKKRK</sequence>
<dbReference type="Gene3D" id="3.40.710.10">
    <property type="entry name" value="DD-peptidase/beta-lactamase superfamily"/>
    <property type="match status" value="1"/>
</dbReference>
<accession>A0AA51X4P9</accession>
<dbReference type="InterPro" id="IPR050491">
    <property type="entry name" value="AmpC-like"/>
</dbReference>
<dbReference type="InterPro" id="IPR001466">
    <property type="entry name" value="Beta-lactam-related"/>
</dbReference>
<name>A0AA51X4P9_9BACT</name>
<protein>
    <submittedName>
        <fullName evidence="3">Serine hydrolase domain-containing protein</fullName>
        <ecNumber evidence="3">3.1.1.103</ecNumber>
    </submittedName>
</protein>
<feature type="domain" description="Beta-lactamase-related" evidence="2">
    <location>
        <begin position="54"/>
        <end position="338"/>
    </location>
</feature>
<reference evidence="3" key="1">
    <citation type="submission" date="2023-08" db="EMBL/GenBank/DDBJ databases">
        <title>Comparative genomics and taxonomic characterization of three novel marine species of genus Marivirga.</title>
        <authorList>
            <person name="Muhammad N."/>
            <person name="Kim S.-G."/>
        </authorList>
    </citation>
    <scope>NUCLEOTIDE SEQUENCE</scope>
    <source>
        <strain evidence="3">BKB1-2</strain>
    </source>
</reference>
<dbReference type="RefSeq" id="WP_322345868.1">
    <property type="nucleotide sequence ID" value="NZ_CP129968.2"/>
</dbReference>
<dbReference type="Proteomes" id="UP001232019">
    <property type="component" value="Chromosome"/>
</dbReference>
<dbReference type="GO" id="GO:0016787">
    <property type="term" value="F:hydrolase activity"/>
    <property type="evidence" value="ECO:0007669"/>
    <property type="project" value="UniProtKB-KW"/>
</dbReference>
<dbReference type="EC" id="3.1.1.103" evidence="3"/>
<feature type="chain" id="PRO_5041371629" evidence="1">
    <location>
        <begin position="23"/>
        <end position="449"/>
    </location>
</feature>